<keyword evidence="7" id="KW-1185">Reference proteome</keyword>
<organism evidence="6 7">
    <name type="scientific">Methanolobus zinderi</name>
    <dbReference type="NCBI Taxonomy" id="536044"/>
    <lineage>
        <taxon>Archaea</taxon>
        <taxon>Methanobacteriati</taxon>
        <taxon>Methanobacteriota</taxon>
        <taxon>Stenosarchaea group</taxon>
        <taxon>Methanomicrobia</taxon>
        <taxon>Methanosarcinales</taxon>
        <taxon>Methanosarcinaceae</taxon>
        <taxon>Methanolobus</taxon>
    </lineage>
</organism>
<dbReference type="NCBIfam" id="NF040720">
    <property type="entry name" value="MptN_Meth"/>
    <property type="match status" value="1"/>
</dbReference>
<dbReference type="OrthoDB" id="33241at2157"/>
<feature type="domain" description="ATP-grasp" evidence="5">
    <location>
        <begin position="108"/>
        <end position="299"/>
    </location>
</feature>
<evidence type="ECO:0000256" key="2">
    <source>
        <dbReference type="ARBA" id="ARBA00022741"/>
    </source>
</evidence>
<evidence type="ECO:0000313" key="6">
    <source>
        <dbReference type="EMBL" id="QLC50514.1"/>
    </source>
</evidence>
<evidence type="ECO:0000256" key="3">
    <source>
        <dbReference type="ARBA" id="ARBA00022840"/>
    </source>
</evidence>
<dbReference type="PANTHER" id="PTHR21621:SF0">
    <property type="entry name" value="BETA-CITRYLGLUTAMATE SYNTHASE B-RELATED"/>
    <property type="match status" value="1"/>
</dbReference>
<reference evidence="6 7" key="1">
    <citation type="submission" date="2020-06" db="EMBL/GenBank/DDBJ databases">
        <title>Methanolobus halotolerans sp. nov., isolated from a saline lake Tus in Siberia.</title>
        <authorList>
            <person name="Shen Y."/>
            <person name="Chen S.-C."/>
            <person name="Lai M.-C."/>
            <person name="Huang H.-H."/>
            <person name="Chiu H.-H."/>
            <person name="Tang S.-L."/>
            <person name="Rogozin D.Y."/>
            <person name="Degermendzhy A.G."/>
        </authorList>
    </citation>
    <scope>NUCLEOTIDE SEQUENCE [LARGE SCALE GENOMIC DNA]</scope>
    <source>
        <strain evidence="6 7">DSM 21339</strain>
    </source>
</reference>
<dbReference type="Proteomes" id="UP000509594">
    <property type="component" value="Chromosome"/>
</dbReference>
<evidence type="ECO:0000256" key="1">
    <source>
        <dbReference type="ARBA" id="ARBA00022723"/>
    </source>
</evidence>
<dbReference type="InterPro" id="IPR004666">
    <property type="entry name" value="Rp_bS6_RimK/Lys_biosynth_LsyX"/>
</dbReference>
<name>A0A7D5EFX9_9EURY</name>
<proteinExistence type="predicted"/>
<gene>
    <name evidence="6" type="ORF">HWN40_09855</name>
</gene>
<keyword evidence="2 4" id="KW-0547">Nucleotide-binding</keyword>
<dbReference type="EMBL" id="CP058215">
    <property type="protein sequence ID" value="QLC50514.1"/>
    <property type="molecule type" value="Genomic_DNA"/>
</dbReference>
<evidence type="ECO:0000259" key="5">
    <source>
        <dbReference type="PROSITE" id="PS50975"/>
    </source>
</evidence>
<dbReference type="InterPro" id="IPR013651">
    <property type="entry name" value="ATP-grasp_RimK-type"/>
</dbReference>
<dbReference type="GO" id="GO:0005737">
    <property type="term" value="C:cytoplasm"/>
    <property type="evidence" value="ECO:0007669"/>
    <property type="project" value="TreeGrafter"/>
</dbReference>
<dbReference type="KEGG" id="mzi:HWN40_09855"/>
<accession>A0A7D5EFX9</accession>
<dbReference type="Gene3D" id="3.40.50.20">
    <property type="match status" value="1"/>
</dbReference>
<sequence length="302" mass="32606">MTELGIAVTDPEDWTAKAFVKNSKKKGIKARTIDLRKAKASIGSGRAYSVDEIGLGELDALIVRDMGSGKNDAVTFRFDLLRQLEAEGVLVVNPPSAIQNAANKYHCSYLFSGAGIPVPETRMVQDIESAMDILEGFRDVVLKPVFGFKGIGISRIKDGEIIRPDGSSGGKDIFGLLDSMLREKGIVFIQEFIENSGRDIRAFVVDDEVTGSIYRKAAPGSWLNNLSQGGNPERCTLDSEQENICIEAARVAGTLFAGVDIIEGPDGPKILEINATPSGAGIYSAWNIDVTENIIDAVLKRL</sequence>
<dbReference type="NCBIfam" id="TIGR00768">
    <property type="entry name" value="rimK_fam"/>
    <property type="match status" value="1"/>
</dbReference>
<dbReference type="PROSITE" id="PS50975">
    <property type="entry name" value="ATP_GRASP"/>
    <property type="match status" value="1"/>
</dbReference>
<keyword evidence="1" id="KW-0479">Metal-binding</keyword>
<evidence type="ECO:0000313" key="7">
    <source>
        <dbReference type="Proteomes" id="UP000509594"/>
    </source>
</evidence>
<dbReference type="GO" id="GO:0016879">
    <property type="term" value="F:ligase activity, forming carbon-nitrogen bonds"/>
    <property type="evidence" value="ECO:0007669"/>
    <property type="project" value="TreeGrafter"/>
</dbReference>
<dbReference type="RefSeq" id="WP_176965570.1">
    <property type="nucleotide sequence ID" value="NZ_CP058215.1"/>
</dbReference>
<dbReference type="Gene3D" id="3.30.470.20">
    <property type="entry name" value="ATP-grasp fold, B domain"/>
    <property type="match status" value="1"/>
</dbReference>
<protein>
    <submittedName>
        <fullName evidence="6">RimK family alpha-L-glutamate ligase</fullName>
    </submittedName>
</protein>
<keyword evidence="6" id="KW-0436">Ligase</keyword>
<dbReference type="Pfam" id="PF08443">
    <property type="entry name" value="RimK"/>
    <property type="match status" value="1"/>
</dbReference>
<dbReference type="SUPFAM" id="SSF56059">
    <property type="entry name" value="Glutathione synthetase ATP-binding domain-like"/>
    <property type="match status" value="1"/>
</dbReference>
<dbReference type="InterPro" id="IPR011761">
    <property type="entry name" value="ATP-grasp"/>
</dbReference>
<keyword evidence="3 4" id="KW-0067">ATP-binding</keyword>
<dbReference type="AlphaFoldDB" id="A0A7D5EFX9"/>
<dbReference type="GeneID" id="55821980"/>
<dbReference type="InterPro" id="IPR053432">
    <property type="entry name" value="THMPT_Glu_ligase"/>
</dbReference>
<dbReference type="GO" id="GO:0046872">
    <property type="term" value="F:metal ion binding"/>
    <property type="evidence" value="ECO:0007669"/>
    <property type="project" value="UniProtKB-KW"/>
</dbReference>
<evidence type="ECO:0000256" key="4">
    <source>
        <dbReference type="PROSITE-ProRule" id="PRU00409"/>
    </source>
</evidence>
<dbReference type="PANTHER" id="PTHR21621">
    <property type="entry name" value="RIBOSOMAL PROTEIN S6 MODIFICATION PROTEIN"/>
    <property type="match status" value="1"/>
</dbReference>
<dbReference type="GO" id="GO:0005524">
    <property type="term" value="F:ATP binding"/>
    <property type="evidence" value="ECO:0007669"/>
    <property type="project" value="UniProtKB-UniRule"/>
</dbReference>